<dbReference type="AlphaFoldDB" id="A0A9P7A4H9"/>
<accession>A0A9P7A4H9</accession>
<reference evidence="2" key="1">
    <citation type="journal article" date="2020" name="New Phytol.">
        <title>Comparative genomics reveals dynamic genome evolution in host specialist ectomycorrhizal fungi.</title>
        <authorList>
            <person name="Lofgren L.A."/>
            <person name="Nguyen N.H."/>
            <person name="Vilgalys R."/>
            <person name="Ruytinx J."/>
            <person name="Liao H.L."/>
            <person name="Branco S."/>
            <person name="Kuo A."/>
            <person name="LaButti K."/>
            <person name="Lipzen A."/>
            <person name="Andreopoulos W."/>
            <person name="Pangilinan J."/>
            <person name="Riley R."/>
            <person name="Hundley H."/>
            <person name="Na H."/>
            <person name="Barry K."/>
            <person name="Grigoriev I.V."/>
            <person name="Stajich J.E."/>
            <person name="Kennedy P.G."/>
        </authorList>
    </citation>
    <scope>NUCLEOTIDE SEQUENCE</scope>
    <source>
        <strain evidence="2">DOB743</strain>
    </source>
</reference>
<gene>
    <name evidence="2" type="ORF">EV702DRAFT_1063209</name>
</gene>
<evidence type="ECO:0000313" key="3">
    <source>
        <dbReference type="Proteomes" id="UP000714275"/>
    </source>
</evidence>
<comment type="caution">
    <text evidence="2">The sequence shown here is derived from an EMBL/GenBank/DDBJ whole genome shotgun (WGS) entry which is preliminary data.</text>
</comment>
<dbReference type="OrthoDB" id="2794314at2759"/>
<evidence type="ECO:0000256" key="1">
    <source>
        <dbReference type="SAM" id="MobiDB-lite"/>
    </source>
</evidence>
<protein>
    <submittedName>
        <fullName evidence="2">Uncharacterized protein</fullName>
    </submittedName>
</protein>
<feature type="region of interest" description="Disordered" evidence="1">
    <location>
        <begin position="20"/>
        <end position="48"/>
    </location>
</feature>
<name>A0A9P7A4H9_9AGAM</name>
<dbReference type="EMBL" id="JABBWD010000003">
    <property type="protein sequence ID" value="KAG1782305.1"/>
    <property type="molecule type" value="Genomic_DNA"/>
</dbReference>
<evidence type="ECO:0000313" key="2">
    <source>
        <dbReference type="EMBL" id="KAG1782305.1"/>
    </source>
</evidence>
<proteinExistence type="predicted"/>
<keyword evidence="3" id="KW-1185">Reference proteome</keyword>
<dbReference type="Proteomes" id="UP000714275">
    <property type="component" value="Unassembled WGS sequence"/>
</dbReference>
<sequence length="267" mass="30178">MLGASSNRLSTLSDVFELDASPAKNTRSHKRTVVPPPPVLESPTKKRRVKADDTDLDIWDKNDDDIISTSKARWNSAAYDHYKISLKRRLKADGSPDYLEFEFVCRSDPVNHKPHHRKRMQTAQGTKNLNRGVKECIQRRGISTQGPDATGAQQTLSSSVSKYTPQAHRALIAMRCAVNKRPFNFVFHSSAHLVNGLSRVTKKTRPTFPSLLTLWMDISTAPAFLKSSYTLQVEFFSTGKMPVPPDHDSHKWHSIFCQLQVFFSLVN</sequence>
<organism evidence="2 3">
    <name type="scientific">Suillus placidus</name>
    <dbReference type="NCBI Taxonomy" id="48579"/>
    <lineage>
        <taxon>Eukaryota</taxon>
        <taxon>Fungi</taxon>
        <taxon>Dikarya</taxon>
        <taxon>Basidiomycota</taxon>
        <taxon>Agaricomycotina</taxon>
        <taxon>Agaricomycetes</taxon>
        <taxon>Agaricomycetidae</taxon>
        <taxon>Boletales</taxon>
        <taxon>Suillineae</taxon>
        <taxon>Suillaceae</taxon>
        <taxon>Suillus</taxon>
    </lineage>
</organism>